<keyword evidence="3" id="KW-1185">Reference proteome</keyword>
<dbReference type="OrthoDB" id="9780401at2"/>
<dbReference type="Pfam" id="PF11172">
    <property type="entry name" value="DUF2959"/>
    <property type="match status" value="1"/>
</dbReference>
<name>A0A1G5SHI1_9PROT</name>
<sequence length="215" mass="24688">MVRLVLLPLFMLVVLLTACSSMYYSGLEKIGIPKRDVLVYRVEKARDTQRETKQQFKSALEQFTAVTRFDGGNLEKLYKKLNSEYEASVDKANEVKERIADIESVSVALFREWETEITQYSNPALKRQSQDKLVATRNHYRQLIIAMKNAETRIQPVLSVFNDQVMYLKHNLNAQAITSLKSELGNLQSDVSTLIVSMENSINEANRFLSNMEKN</sequence>
<evidence type="ECO:0000313" key="3">
    <source>
        <dbReference type="Proteomes" id="UP000198729"/>
    </source>
</evidence>
<dbReference type="RefSeq" id="WP_090287835.1">
    <property type="nucleotide sequence ID" value="NZ_FMWO01000073.1"/>
</dbReference>
<evidence type="ECO:0000256" key="1">
    <source>
        <dbReference type="SAM" id="Coils"/>
    </source>
</evidence>
<feature type="coiled-coil region" evidence="1">
    <location>
        <begin position="42"/>
        <end position="98"/>
    </location>
</feature>
<organism evidence="2 3">
    <name type="scientific">Nitrosomonas mobilis</name>
    <dbReference type="NCBI Taxonomy" id="51642"/>
    <lineage>
        <taxon>Bacteria</taxon>
        <taxon>Pseudomonadati</taxon>
        <taxon>Pseudomonadota</taxon>
        <taxon>Betaproteobacteria</taxon>
        <taxon>Nitrosomonadales</taxon>
        <taxon>Nitrosomonadaceae</taxon>
        <taxon>Nitrosomonas</taxon>
    </lineage>
</organism>
<evidence type="ECO:0000313" key="2">
    <source>
        <dbReference type="EMBL" id="SCZ86656.1"/>
    </source>
</evidence>
<dbReference type="AlphaFoldDB" id="A0A1G5SHI1"/>
<gene>
    <name evidence="2" type="ORF">NSMM_630017</name>
</gene>
<proteinExistence type="predicted"/>
<dbReference type="STRING" id="51642.NSMM_630017"/>
<dbReference type="PROSITE" id="PS51257">
    <property type="entry name" value="PROKAR_LIPOPROTEIN"/>
    <property type="match status" value="1"/>
</dbReference>
<accession>A0A1G5SHI1</accession>
<reference evidence="2 3" key="1">
    <citation type="submission" date="2016-10" db="EMBL/GenBank/DDBJ databases">
        <authorList>
            <person name="de Groot N.N."/>
        </authorList>
    </citation>
    <scope>NUCLEOTIDE SEQUENCE [LARGE SCALE GENOMIC DNA]</scope>
    <source>
        <strain evidence="2">1</strain>
    </source>
</reference>
<keyword evidence="1" id="KW-0175">Coiled coil</keyword>
<dbReference type="EMBL" id="FMWO01000073">
    <property type="protein sequence ID" value="SCZ86656.1"/>
    <property type="molecule type" value="Genomic_DNA"/>
</dbReference>
<dbReference type="InterPro" id="IPR021342">
    <property type="entry name" value="DUF2959"/>
</dbReference>
<dbReference type="Proteomes" id="UP000198729">
    <property type="component" value="Unassembled WGS sequence"/>
</dbReference>
<evidence type="ECO:0008006" key="4">
    <source>
        <dbReference type="Google" id="ProtNLM"/>
    </source>
</evidence>
<protein>
    <recommendedName>
        <fullName evidence="4">DNA repair protein</fullName>
    </recommendedName>
</protein>